<protein>
    <submittedName>
        <fullName evidence="1">Uncharacterized protein</fullName>
    </submittedName>
</protein>
<evidence type="ECO:0000313" key="1">
    <source>
        <dbReference type="EMBL" id="XBT93006.1"/>
    </source>
</evidence>
<accession>A0AAU7RS51</accession>
<name>A0AAU7RS51_9HYPH</name>
<reference evidence="1" key="1">
    <citation type="submission" date="2024-06" db="EMBL/GenBank/DDBJ databases">
        <authorList>
            <person name="Li T."/>
            <person name="Gao R."/>
        </authorList>
    </citation>
    <scope>NUCLEOTIDE SEQUENCE</scope>
    <source>
        <strain evidence="1">ZPR3</strain>
    </source>
</reference>
<organism evidence="1">
    <name type="scientific">Rhizobium sp. ZPR3</name>
    <dbReference type="NCBI Taxonomy" id="3158967"/>
    <lineage>
        <taxon>Bacteria</taxon>
        <taxon>Pseudomonadati</taxon>
        <taxon>Pseudomonadota</taxon>
        <taxon>Alphaproteobacteria</taxon>
        <taxon>Hyphomicrobiales</taxon>
        <taxon>Rhizobiaceae</taxon>
        <taxon>Rhizobium/Agrobacterium group</taxon>
        <taxon>Rhizobium</taxon>
    </lineage>
</organism>
<sequence>MELLTLRCHKSSSTFFKTVKKRERTANIDVYVKVIVASVALDDLVESKDRGDVKSGRLFDRAMTLYMAAAQDGGAW</sequence>
<dbReference type="RefSeq" id="WP_174175494.1">
    <property type="nucleotide sequence ID" value="NZ_CP157960.1"/>
</dbReference>
<dbReference type="EMBL" id="CP157960">
    <property type="protein sequence ID" value="XBT93006.1"/>
    <property type="molecule type" value="Genomic_DNA"/>
</dbReference>
<dbReference type="AlphaFoldDB" id="A0AAU7RS51"/>
<proteinExistence type="predicted"/>
<gene>
    <name evidence="1" type="ORF">ABM479_00545</name>
</gene>